<dbReference type="InterPro" id="IPR051200">
    <property type="entry name" value="Host-pathogen_enzymatic-act"/>
</dbReference>
<dbReference type="Pfam" id="PF10282">
    <property type="entry name" value="Lactonase"/>
    <property type="match status" value="1"/>
</dbReference>
<feature type="domain" description="Cytochrome c" evidence="6">
    <location>
        <begin position="721"/>
        <end position="826"/>
    </location>
</feature>
<keyword evidence="2 4" id="KW-0479">Metal-binding</keyword>
<dbReference type="Proteomes" id="UP000319143">
    <property type="component" value="Unassembled WGS sequence"/>
</dbReference>
<dbReference type="OrthoDB" id="9772811at2"/>
<dbReference type="Gene3D" id="2.130.10.10">
    <property type="entry name" value="YVTN repeat-like/Quinoprotein amine dehydrogenase"/>
    <property type="match status" value="2"/>
</dbReference>
<dbReference type="NCBIfam" id="TIGR02276">
    <property type="entry name" value="beta_rpt_yvtn"/>
    <property type="match status" value="4"/>
</dbReference>
<evidence type="ECO:0000259" key="6">
    <source>
        <dbReference type="PROSITE" id="PS51007"/>
    </source>
</evidence>
<dbReference type="PANTHER" id="PTHR47197:SF3">
    <property type="entry name" value="DIHYDRO-HEME D1 DEHYDROGENASE"/>
    <property type="match status" value="1"/>
</dbReference>
<comment type="caution">
    <text evidence="7">The sequence shown here is derived from an EMBL/GenBank/DDBJ whole genome shotgun (WGS) entry which is preliminary data.</text>
</comment>
<dbReference type="SUPFAM" id="SSF48695">
    <property type="entry name" value="Multiheme cytochromes"/>
    <property type="match status" value="1"/>
</dbReference>
<dbReference type="Gene3D" id="1.10.760.10">
    <property type="entry name" value="Cytochrome c-like domain"/>
    <property type="match status" value="1"/>
</dbReference>
<keyword evidence="5" id="KW-0732">Signal</keyword>
<evidence type="ECO:0000256" key="3">
    <source>
        <dbReference type="ARBA" id="ARBA00023004"/>
    </source>
</evidence>
<sequence length="953" mass="103974" precursor="true">MSTRITTPTSLLILIWGVAALSSANGQDKHPVYVGGAVCAECHSGPSMGHQFSKWLQSKHAQAYASLAKPEAREITELSGIPIEPQKSTLCLGCHTTGVRAEDWEKDPTFVAEDGIQCERCHGPGSEYANMDTMTDRRAAREAGLMMPSGNDCMGCHRAKGSHDAVLGPNHFDLAQALQDIHHPTPDDWTVEASMPTPDFDHASVDAMLTGSVTCAKCHEGPDQGQQFSKWTLSGHARSYATLSTPRAYEIAAEKGIDNPQENEDCLSCHTTAFHTPASGALDSFRLSEGVGCEACHGAGSEHVELAASATSDDSILPRLPKATEQSCRVCHAGAHGKTFDFQTALNKIAHPKTPEASRQPIRYKTPLNMAISPSGEELYVACEASDTVIVIDTETQKRVAEIAVGGQPHDVTFAPSGATAYVSNRLEDSVSEIDVRTRTVCSTFPVGDEPHGLLTDREGQTLFVLNTSSGTVSVVDTQTRTIEKTLAASRNPWSLALSPDGSHVAITNNLSRFVPFRHPSQSEVTRIHTATHQIDQRDTVVGANLMMGIDWHPSGRFALATNNRSKNLVPMTRLLQGWTLTNGLAIIWADGRIDQVLLDEPNLCFPDPTDVAITPDGKWALVTSSGSDRVAVVDIHRMIEMLENASDDEREHVFPNHLGKPTEFVVASIPTGISPRGVVVSADGSTAYVANCLDDSVTVIDVASRTATATIDLGGPKQITLARKGERLFHSADITFHRQFSCHSCHPDGHVDGVTYDIEPDGIGISPVDNRTLRGILDTAPFKWEGTNPSLKRQCGPRLSVFFTRIEPFTPEQLEALDYYICTIPRPPNRYRPLGAPLTEAQRRGKGVFEREKRANGSPIPKDRRCVTCHFPPLYTDRSLHNVGTQMPSDRDAEFDTPHLNNIYDSAPYLHNGIAPTLEEIWTRYNPHDQHGVTNDLTKDQLNDLIEYLNTL</sequence>
<organism evidence="7 8">
    <name type="scientific">Novipirellula artificiosorum</name>
    <dbReference type="NCBI Taxonomy" id="2528016"/>
    <lineage>
        <taxon>Bacteria</taxon>
        <taxon>Pseudomonadati</taxon>
        <taxon>Planctomycetota</taxon>
        <taxon>Planctomycetia</taxon>
        <taxon>Pirellulales</taxon>
        <taxon>Pirellulaceae</taxon>
        <taxon>Novipirellula</taxon>
    </lineage>
</organism>
<dbReference type="InterPro" id="IPR011045">
    <property type="entry name" value="N2O_reductase_N"/>
</dbReference>
<dbReference type="InterPro" id="IPR019405">
    <property type="entry name" value="Lactonase_7-beta_prop"/>
</dbReference>
<dbReference type="Gene3D" id="1.10.1130.10">
    <property type="entry name" value="Flavocytochrome C3, Chain A"/>
    <property type="match status" value="2"/>
</dbReference>
<dbReference type="InterPro" id="IPR009056">
    <property type="entry name" value="Cyt_c-like_dom"/>
</dbReference>
<protein>
    <submittedName>
        <fullName evidence="7">Perchlorate reductase subunit gamma</fullName>
    </submittedName>
</protein>
<dbReference type="GO" id="GO:0020037">
    <property type="term" value="F:heme binding"/>
    <property type="evidence" value="ECO:0007669"/>
    <property type="project" value="InterPro"/>
</dbReference>
<keyword evidence="8" id="KW-1185">Reference proteome</keyword>
<gene>
    <name evidence="7" type="primary">pcrC_1</name>
    <name evidence="7" type="ORF">Poly41_37480</name>
</gene>
<dbReference type="AlphaFoldDB" id="A0A5C6DM50"/>
<name>A0A5C6DM50_9BACT</name>
<dbReference type="PANTHER" id="PTHR47197">
    <property type="entry name" value="PROTEIN NIRF"/>
    <property type="match status" value="1"/>
</dbReference>
<evidence type="ECO:0000313" key="7">
    <source>
        <dbReference type="EMBL" id="TWU35996.1"/>
    </source>
</evidence>
<dbReference type="RefSeq" id="WP_146528053.1">
    <property type="nucleotide sequence ID" value="NZ_SJPV01000006.1"/>
</dbReference>
<dbReference type="GO" id="GO:0046872">
    <property type="term" value="F:metal ion binding"/>
    <property type="evidence" value="ECO:0007669"/>
    <property type="project" value="UniProtKB-KW"/>
</dbReference>
<dbReference type="InterPro" id="IPR036909">
    <property type="entry name" value="Cyt_c-like_dom_sf"/>
</dbReference>
<feature type="signal peptide" evidence="5">
    <location>
        <begin position="1"/>
        <end position="26"/>
    </location>
</feature>
<dbReference type="InterPro" id="IPR036280">
    <property type="entry name" value="Multihaem_cyt_sf"/>
</dbReference>
<dbReference type="GO" id="GO:0009055">
    <property type="term" value="F:electron transfer activity"/>
    <property type="evidence" value="ECO:0007669"/>
    <property type="project" value="InterPro"/>
</dbReference>
<dbReference type="Pfam" id="PF13435">
    <property type="entry name" value="Cytochrome_C554"/>
    <property type="match status" value="2"/>
</dbReference>
<dbReference type="InterPro" id="IPR015943">
    <property type="entry name" value="WD40/YVTN_repeat-like_dom_sf"/>
</dbReference>
<evidence type="ECO:0000256" key="5">
    <source>
        <dbReference type="SAM" id="SignalP"/>
    </source>
</evidence>
<keyword evidence="3 4" id="KW-0408">Iron</keyword>
<evidence type="ECO:0000256" key="1">
    <source>
        <dbReference type="ARBA" id="ARBA00022617"/>
    </source>
</evidence>
<reference evidence="7 8" key="1">
    <citation type="submission" date="2019-02" db="EMBL/GenBank/DDBJ databases">
        <title>Deep-cultivation of Planctomycetes and their phenomic and genomic characterization uncovers novel biology.</title>
        <authorList>
            <person name="Wiegand S."/>
            <person name="Jogler M."/>
            <person name="Boedeker C."/>
            <person name="Pinto D."/>
            <person name="Vollmers J."/>
            <person name="Rivas-Marin E."/>
            <person name="Kohn T."/>
            <person name="Peeters S.H."/>
            <person name="Heuer A."/>
            <person name="Rast P."/>
            <person name="Oberbeckmann S."/>
            <person name="Bunk B."/>
            <person name="Jeske O."/>
            <person name="Meyerdierks A."/>
            <person name="Storesund J.E."/>
            <person name="Kallscheuer N."/>
            <person name="Luecker S."/>
            <person name="Lage O.M."/>
            <person name="Pohl T."/>
            <person name="Merkel B.J."/>
            <person name="Hornburger P."/>
            <person name="Mueller R.-W."/>
            <person name="Bruemmer F."/>
            <person name="Labrenz M."/>
            <person name="Spormann A.M."/>
            <person name="Op Den Camp H."/>
            <person name="Overmann J."/>
            <person name="Amann R."/>
            <person name="Jetten M.S.M."/>
            <person name="Mascher T."/>
            <person name="Medema M.H."/>
            <person name="Devos D.P."/>
            <person name="Kaster A.-K."/>
            <person name="Ovreas L."/>
            <person name="Rohde M."/>
            <person name="Galperin M.Y."/>
            <person name="Jogler C."/>
        </authorList>
    </citation>
    <scope>NUCLEOTIDE SEQUENCE [LARGE SCALE GENOMIC DNA]</scope>
    <source>
        <strain evidence="7 8">Poly41</strain>
    </source>
</reference>
<evidence type="ECO:0000256" key="2">
    <source>
        <dbReference type="ARBA" id="ARBA00022723"/>
    </source>
</evidence>
<evidence type="ECO:0000313" key="8">
    <source>
        <dbReference type="Proteomes" id="UP000319143"/>
    </source>
</evidence>
<feature type="chain" id="PRO_5022974222" evidence="5">
    <location>
        <begin position="27"/>
        <end position="953"/>
    </location>
</feature>
<feature type="domain" description="Cytochrome c" evidence="6">
    <location>
        <begin position="841"/>
        <end position="953"/>
    </location>
</feature>
<keyword evidence="1 4" id="KW-0349">Heme</keyword>
<dbReference type="PROSITE" id="PS51007">
    <property type="entry name" value="CYTC"/>
    <property type="match status" value="2"/>
</dbReference>
<accession>A0A5C6DM50</accession>
<dbReference type="InterPro" id="IPR011964">
    <property type="entry name" value="YVTN_b-propeller_repeat"/>
</dbReference>
<dbReference type="EMBL" id="SJPV01000006">
    <property type="protein sequence ID" value="TWU35996.1"/>
    <property type="molecule type" value="Genomic_DNA"/>
</dbReference>
<evidence type="ECO:0000256" key="4">
    <source>
        <dbReference type="PROSITE-ProRule" id="PRU00433"/>
    </source>
</evidence>
<dbReference type="InterPro" id="IPR023155">
    <property type="entry name" value="Cyt_c-552/4"/>
</dbReference>
<dbReference type="SUPFAM" id="SSF50974">
    <property type="entry name" value="Nitrous oxide reductase, N-terminal domain"/>
    <property type="match status" value="1"/>
</dbReference>
<dbReference type="SUPFAM" id="SSF46626">
    <property type="entry name" value="Cytochrome c"/>
    <property type="match status" value="2"/>
</dbReference>
<proteinExistence type="predicted"/>